<protein>
    <recommendedName>
        <fullName evidence="4">DUF7779 domain-containing protein</fullName>
    </recommendedName>
</protein>
<keyword evidence="2 3" id="KW-0802">TPR repeat</keyword>
<evidence type="ECO:0000313" key="6">
    <source>
        <dbReference type="Proteomes" id="UP000578531"/>
    </source>
</evidence>
<name>A0A8H6CSF8_9LECA</name>
<evidence type="ECO:0000256" key="1">
    <source>
        <dbReference type="ARBA" id="ARBA00022737"/>
    </source>
</evidence>
<evidence type="ECO:0000313" key="5">
    <source>
        <dbReference type="EMBL" id="KAF6228794.1"/>
    </source>
</evidence>
<proteinExistence type="predicted"/>
<dbReference type="PROSITE" id="PS50005">
    <property type="entry name" value="TPR"/>
    <property type="match status" value="1"/>
</dbReference>
<accession>A0A8H6CSF8</accession>
<dbReference type="RefSeq" id="XP_037159609.1">
    <property type="nucleotide sequence ID" value="XM_037313521.1"/>
</dbReference>
<feature type="domain" description="DUF7779" evidence="4">
    <location>
        <begin position="8"/>
        <end position="86"/>
    </location>
</feature>
<dbReference type="Pfam" id="PF13374">
    <property type="entry name" value="TPR_10"/>
    <property type="match status" value="1"/>
</dbReference>
<reference evidence="5 6" key="1">
    <citation type="journal article" date="2020" name="Genomics">
        <title>Complete, high-quality genomes from long-read metagenomic sequencing of two wolf lichen thalli reveals enigmatic genome architecture.</title>
        <authorList>
            <person name="McKenzie S.K."/>
            <person name="Walston R.F."/>
            <person name="Allen J.L."/>
        </authorList>
    </citation>
    <scope>NUCLEOTIDE SEQUENCE [LARGE SCALE GENOMIC DNA]</scope>
    <source>
        <strain evidence="5">WasteWater2</strain>
    </source>
</reference>
<dbReference type="InterPro" id="IPR011990">
    <property type="entry name" value="TPR-like_helical_dom_sf"/>
</dbReference>
<keyword evidence="1" id="KW-0677">Repeat</keyword>
<dbReference type="InterPro" id="IPR056681">
    <property type="entry name" value="DUF7779"/>
</dbReference>
<dbReference type="PANTHER" id="PTHR45641">
    <property type="entry name" value="TETRATRICOPEPTIDE REPEAT PROTEIN (AFU_ORTHOLOGUE AFUA_6G03870)"/>
    <property type="match status" value="1"/>
</dbReference>
<sequence length="477" mass="54007">MSPLWRCESLLRILAFLEPSCIEEAIFEEWVLPLPAQDLLGESSEYKSARTTLLQASLIEHNEEDNTITVNSLVQTAVKAQLSAEDTANIFWNTVCNLAIQWPSAREAPSKKTIQSTPPKTHSVCEWPKREMLYHHVLQLKETWENRFKDESTTYDIQWAGLLADAAWWRFERGYACKFDDLYGAAVKICDRSDDPDKEPLMVDMCLGIAAIAAETNAHPSSRKLKSQALDLQLKYLDGTKIEDSRLSRCYVELAIALIQDREYDNAIPMLWRGVDIKTHLGLFSALAYANLGLVHIFQGKYDAAEDILSFALSMQEKSFGKMDSVSFRTGRVLYAYGNLRAAQGRFVESLTYHQWALKQFRSTIGDSHHRTADICHKVAEDLIRFECYKDAMSMIDQALETWGLDPGVYQPEIARTTYLKGQLLKVLKEDEEADRLIEKATAILTATASYHGTSGSQADALPSSKDFDSLVTFWSR</sequence>
<dbReference type="GeneID" id="59293284"/>
<dbReference type="EMBL" id="JACCJC010000074">
    <property type="protein sequence ID" value="KAF6228794.1"/>
    <property type="molecule type" value="Genomic_DNA"/>
</dbReference>
<dbReference type="PANTHER" id="PTHR45641:SF19">
    <property type="entry name" value="NEPHROCYSTIN-3"/>
    <property type="match status" value="1"/>
</dbReference>
<comment type="caution">
    <text evidence="5">The sequence shown here is derived from an EMBL/GenBank/DDBJ whole genome shotgun (WGS) entry which is preliminary data.</text>
</comment>
<organism evidence="5 6">
    <name type="scientific">Letharia columbiana</name>
    <dbReference type="NCBI Taxonomy" id="112416"/>
    <lineage>
        <taxon>Eukaryota</taxon>
        <taxon>Fungi</taxon>
        <taxon>Dikarya</taxon>
        <taxon>Ascomycota</taxon>
        <taxon>Pezizomycotina</taxon>
        <taxon>Lecanoromycetes</taxon>
        <taxon>OSLEUM clade</taxon>
        <taxon>Lecanoromycetidae</taxon>
        <taxon>Lecanorales</taxon>
        <taxon>Lecanorineae</taxon>
        <taxon>Parmeliaceae</taxon>
        <taxon>Letharia</taxon>
    </lineage>
</organism>
<evidence type="ECO:0000256" key="2">
    <source>
        <dbReference type="ARBA" id="ARBA00022803"/>
    </source>
</evidence>
<dbReference type="Proteomes" id="UP000578531">
    <property type="component" value="Unassembled WGS sequence"/>
</dbReference>
<evidence type="ECO:0000256" key="3">
    <source>
        <dbReference type="PROSITE-ProRule" id="PRU00339"/>
    </source>
</evidence>
<feature type="repeat" description="TPR" evidence="3">
    <location>
        <begin position="286"/>
        <end position="319"/>
    </location>
</feature>
<dbReference type="SUPFAM" id="SSF48452">
    <property type="entry name" value="TPR-like"/>
    <property type="match status" value="1"/>
</dbReference>
<gene>
    <name evidence="5" type="ORF">HO173_011642</name>
</gene>
<dbReference type="AlphaFoldDB" id="A0A8H6CSF8"/>
<dbReference type="OrthoDB" id="6161812at2759"/>
<keyword evidence="6" id="KW-1185">Reference proteome</keyword>
<dbReference type="SMART" id="SM00028">
    <property type="entry name" value="TPR"/>
    <property type="match status" value="4"/>
</dbReference>
<dbReference type="Gene3D" id="1.25.40.10">
    <property type="entry name" value="Tetratricopeptide repeat domain"/>
    <property type="match status" value="2"/>
</dbReference>
<dbReference type="Pfam" id="PF25000">
    <property type="entry name" value="DUF7779"/>
    <property type="match status" value="1"/>
</dbReference>
<evidence type="ECO:0000259" key="4">
    <source>
        <dbReference type="Pfam" id="PF25000"/>
    </source>
</evidence>
<dbReference type="InterPro" id="IPR019734">
    <property type="entry name" value="TPR_rpt"/>
</dbReference>